<evidence type="ECO:0000313" key="2">
    <source>
        <dbReference type="EMBL" id="GMF81253.1"/>
    </source>
</evidence>
<comment type="caution">
    <text evidence="2">The sequence shown here is derived from an EMBL/GenBank/DDBJ whole genome shotgun (WGS) entry which is preliminary data.</text>
</comment>
<dbReference type="OrthoDB" id="112549at2759"/>
<proteinExistence type="predicted"/>
<gene>
    <name evidence="1" type="ORF">Pfra01_002834800</name>
    <name evidence="2" type="ORF">Pfra01_002872500</name>
</gene>
<evidence type="ECO:0000313" key="1">
    <source>
        <dbReference type="EMBL" id="GMF67090.1"/>
    </source>
</evidence>
<dbReference type="EMBL" id="BSXT01010612">
    <property type="protein sequence ID" value="GMF81253.1"/>
    <property type="molecule type" value="Genomic_DNA"/>
</dbReference>
<organism evidence="2 3">
    <name type="scientific">Phytophthora fragariaefolia</name>
    <dbReference type="NCBI Taxonomy" id="1490495"/>
    <lineage>
        <taxon>Eukaryota</taxon>
        <taxon>Sar</taxon>
        <taxon>Stramenopiles</taxon>
        <taxon>Oomycota</taxon>
        <taxon>Peronosporomycetes</taxon>
        <taxon>Peronosporales</taxon>
        <taxon>Peronosporaceae</taxon>
        <taxon>Phytophthora</taxon>
    </lineage>
</organism>
<name>A0A9W6YGT8_9STRA</name>
<dbReference type="EMBL" id="BSXT01008791">
    <property type="protein sequence ID" value="GMF67090.1"/>
    <property type="molecule type" value="Genomic_DNA"/>
</dbReference>
<dbReference type="Proteomes" id="UP001165121">
    <property type="component" value="Unassembled WGS sequence"/>
</dbReference>
<evidence type="ECO:0000313" key="3">
    <source>
        <dbReference type="Proteomes" id="UP001165121"/>
    </source>
</evidence>
<accession>A0A9W6YGT8</accession>
<keyword evidence="3" id="KW-1185">Reference proteome</keyword>
<dbReference type="AlphaFoldDB" id="A0A9W6YGT8"/>
<reference evidence="2" key="1">
    <citation type="submission" date="2023-04" db="EMBL/GenBank/DDBJ databases">
        <title>Phytophthora fragariaefolia NBRC 109709.</title>
        <authorList>
            <person name="Ichikawa N."/>
            <person name="Sato H."/>
            <person name="Tonouchi N."/>
        </authorList>
    </citation>
    <scope>NUCLEOTIDE SEQUENCE</scope>
    <source>
        <strain evidence="2">NBRC 109709</strain>
    </source>
</reference>
<sequence>MTEEMCRSQVKLMEKMELFEAQIPWQAAFGNVPLPFDGEKHPVLAKKLRRFWQSHSRAVWERNFWAPMSRKLNACNYNRRNNRQIAAKNAFETIIVSAYEEFGAAFFVKLDTQEPPRHPGWWYRGPIVALFTLQEAKGENVMWEYVQAEALERFPDCKLPTPLKGPNYGPVRNRHKRESESMWMTNHPLTADWRKEIAALKAQQETATCASDGHTEN</sequence>
<protein>
    <submittedName>
        <fullName evidence="2">Unnamed protein product</fullName>
    </submittedName>
</protein>